<keyword evidence="2 5" id="KW-0812">Transmembrane</keyword>
<dbReference type="PROSITE" id="PS50922">
    <property type="entry name" value="TLC"/>
    <property type="match status" value="1"/>
</dbReference>
<name>A0A8J4B627_9CHLO</name>
<evidence type="ECO:0000256" key="2">
    <source>
        <dbReference type="ARBA" id="ARBA00022692"/>
    </source>
</evidence>
<dbReference type="Pfam" id="PF03798">
    <property type="entry name" value="TRAM_LAG1_CLN8"/>
    <property type="match status" value="1"/>
</dbReference>
<comment type="subcellular location">
    <subcellularLocation>
        <location evidence="1">Membrane</location>
        <topology evidence="1">Multi-pass membrane protein</topology>
    </subcellularLocation>
</comment>
<evidence type="ECO:0000313" key="9">
    <source>
        <dbReference type="Proteomes" id="UP000747399"/>
    </source>
</evidence>
<dbReference type="Proteomes" id="UP000747399">
    <property type="component" value="Unassembled WGS sequence"/>
</dbReference>
<feature type="domain" description="TLC" evidence="7">
    <location>
        <begin position="73"/>
        <end position="274"/>
    </location>
</feature>
<dbReference type="EMBL" id="BNCO01000019">
    <property type="protein sequence ID" value="GIL54846.1"/>
    <property type="molecule type" value="Genomic_DNA"/>
</dbReference>
<keyword evidence="3 6" id="KW-1133">Transmembrane helix</keyword>
<dbReference type="GO" id="GO:0055088">
    <property type="term" value="P:lipid homeostasis"/>
    <property type="evidence" value="ECO:0007669"/>
    <property type="project" value="TreeGrafter"/>
</dbReference>
<dbReference type="GO" id="GO:0005783">
    <property type="term" value="C:endoplasmic reticulum"/>
    <property type="evidence" value="ECO:0007669"/>
    <property type="project" value="TreeGrafter"/>
</dbReference>
<dbReference type="PANTHER" id="PTHR13439">
    <property type="entry name" value="CT120 PROTEIN"/>
    <property type="match status" value="1"/>
</dbReference>
<comment type="caution">
    <text evidence="8">The sequence shown here is derived from an EMBL/GenBank/DDBJ whole genome shotgun (WGS) entry which is preliminary data.</text>
</comment>
<evidence type="ECO:0000256" key="5">
    <source>
        <dbReference type="PROSITE-ProRule" id="PRU00205"/>
    </source>
</evidence>
<reference evidence="8" key="1">
    <citation type="journal article" date="2021" name="Proc. Natl. Acad. Sci. U.S.A.">
        <title>Three genomes in the algal genus Volvox reveal the fate of a haploid sex-determining region after a transition to homothallism.</title>
        <authorList>
            <person name="Yamamoto K."/>
            <person name="Hamaji T."/>
            <person name="Kawai-Toyooka H."/>
            <person name="Matsuzaki R."/>
            <person name="Takahashi F."/>
            <person name="Nishimura Y."/>
            <person name="Kawachi M."/>
            <person name="Noguchi H."/>
            <person name="Minakuchi Y."/>
            <person name="Umen J.G."/>
            <person name="Toyoda A."/>
            <person name="Nozaki H."/>
        </authorList>
    </citation>
    <scope>NUCLEOTIDE SEQUENCE</scope>
    <source>
        <strain evidence="8">NIES-3780</strain>
    </source>
</reference>
<organism evidence="8 9">
    <name type="scientific">Volvox africanus</name>
    <dbReference type="NCBI Taxonomy" id="51714"/>
    <lineage>
        <taxon>Eukaryota</taxon>
        <taxon>Viridiplantae</taxon>
        <taxon>Chlorophyta</taxon>
        <taxon>core chlorophytes</taxon>
        <taxon>Chlorophyceae</taxon>
        <taxon>CS clade</taxon>
        <taxon>Chlamydomonadales</taxon>
        <taxon>Volvocaceae</taxon>
        <taxon>Volvox</taxon>
    </lineage>
</organism>
<feature type="transmembrane region" description="Helical" evidence="6">
    <location>
        <begin position="172"/>
        <end position="192"/>
    </location>
</feature>
<dbReference type="AlphaFoldDB" id="A0A8J4B627"/>
<feature type="transmembrane region" description="Helical" evidence="6">
    <location>
        <begin position="242"/>
        <end position="261"/>
    </location>
</feature>
<evidence type="ECO:0000256" key="3">
    <source>
        <dbReference type="ARBA" id="ARBA00022989"/>
    </source>
</evidence>
<sequence>MNHRIYLPDGLLEGIGEVKLLDKILITSDAKLTPLGSCTYWALVGLVLFTLVYKLSRYTTPLFFKGYKQMTIHDQRDWDTRFGNILFSAYTAYGTIYAVMVDDLFWAPGHLPMMTRTSSDTYALLGIAIGFFLMELAVTIKYWMGGTAMIIHHLGSLVSVLCAAFFGEGHCATLWMLSTEFTTPFIAFRYLLDKGGLKSHPIYVINGIVILVSWTVTRLATFVPFFIVMWRYRDQILLMNPVVQLLLIGFTPTLAVLNAYWYTKIVRGAIKVLAPQKRSKPATKID</sequence>
<evidence type="ECO:0000256" key="6">
    <source>
        <dbReference type="SAM" id="Phobius"/>
    </source>
</evidence>
<evidence type="ECO:0000313" key="8">
    <source>
        <dbReference type="EMBL" id="GIL54846.1"/>
    </source>
</evidence>
<keyword evidence="9" id="KW-1185">Reference proteome</keyword>
<dbReference type="SMART" id="SM00724">
    <property type="entry name" value="TLC"/>
    <property type="match status" value="1"/>
</dbReference>
<feature type="transmembrane region" description="Helical" evidence="6">
    <location>
        <begin position="121"/>
        <end position="140"/>
    </location>
</feature>
<feature type="transmembrane region" description="Helical" evidence="6">
    <location>
        <begin position="204"/>
        <end position="230"/>
    </location>
</feature>
<protein>
    <recommendedName>
        <fullName evidence="7">TLC domain-containing protein</fullName>
    </recommendedName>
</protein>
<dbReference type="InterPro" id="IPR006634">
    <property type="entry name" value="TLC-dom"/>
</dbReference>
<evidence type="ECO:0000256" key="1">
    <source>
        <dbReference type="ARBA" id="ARBA00004141"/>
    </source>
</evidence>
<feature type="transmembrane region" description="Helical" evidence="6">
    <location>
        <begin position="147"/>
        <end position="166"/>
    </location>
</feature>
<evidence type="ECO:0000256" key="4">
    <source>
        <dbReference type="ARBA" id="ARBA00023136"/>
    </source>
</evidence>
<evidence type="ECO:0000259" key="7">
    <source>
        <dbReference type="PROSITE" id="PS50922"/>
    </source>
</evidence>
<feature type="transmembrane region" description="Helical" evidence="6">
    <location>
        <begin position="81"/>
        <end position="101"/>
    </location>
</feature>
<dbReference type="GO" id="GO:0016020">
    <property type="term" value="C:membrane"/>
    <property type="evidence" value="ECO:0007669"/>
    <property type="project" value="UniProtKB-SubCell"/>
</dbReference>
<feature type="transmembrane region" description="Helical" evidence="6">
    <location>
        <begin position="40"/>
        <end position="60"/>
    </location>
</feature>
<accession>A0A8J4B627</accession>
<proteinExistence type="predicted"/>
<dbReference type="PANTHER" id="PTHR13439:SF0">
    <property type="entry name" value="TOPOISOMERASE I DAMAGE AFFECTED PROTEIN 4"/>
    <property type="match status" value="1"/>
</dbReference>
<dbReference type="InterPro" id="IPR050846">
    <property type="entry name" value="TLCD"/>
</dbReference>
<keyword evidence="4 5" id="KW-0472">Membrane</keyword>
<gene>
    <name evidence="8" type="ORF">Vafri_10534</name>
</gene>